<comment type="caution">
    <text evidence="2">The sequence shown here is derived from an EMBL/GenBank/DDBJ whole genome shotgun (WGS) entry which is preliminary data.</text>
</comment>
<dbReference type="AlphaFoldDB" id="A0A9Q0LYI0"/>
<sequence length="104" mass="11494">MRNSDGIKGVQWVLVGAIIIGIVFMVTGSIITGIAYTEITPPDYDTNYDRYIGSSVTRLIGPFILAFGAFILIGSCGFFGFQSFKRYDPIPPHPVEPTKNQFQE</sequence>
<evidence type="ECO:0000313" key="2">
    <source>
        <dbReference type="EMBL" id="KAJ6216843.1"/>
    </source>
</evidence>
<name>A0A9Q0LYI0_BLOTA</name>
<feature type="transmembrane region" description="Helical" evidence="1">
    <location>
        <begin position="12"/>
        <end position="39"/>
    </location>
</feature>
<protein>
    <submittedName>
        <fullName evidence="2">Uncharacterized protein</fullName>
    </submittedName>
</protein>
<evidence type="ECO:0000256" key="1">
    <source>
        <dbReference type="SAM" id="Phobius"/>
    </source>
</evidence>
<dbReference type="OrthoDB" id="6479000at2759"/>
<dbReference type="Proteomes" id="UP001142055">
    <property type="component" value="Chromosome 3"/>
</dbReference>
<proteinExistence type="predicted"/>
<dbReference type="OMA" id="FATHNEH"/>
<keyword evidence="1" id="KW-0472">Membrane</keyword>
<accession>A0A9Q0LYI0</accession>
<dbReference type="EMBL" id="JAPWDV010000003">
    <property type="protein sequence ID" value="KAJ6216843.1"/>
    <property type="molecule type" value="Genomic_DNA"/>
</dbReference>
<feature type="transmembrane region" description="Helical" evidence="1">
    <location>
        <begin position="59"/>
        <end position="81"/>
    </location>
</feature>
<evidence type="ECO:0000313" key="3">
    <source>
        <dbReference type="Proteomes" id="UP001142055"/>
    </source>
</evidence>
<keyword evidence="1" id="KW-1133">Transmembrane helix</keyword>
<keyword evidence="1" id="KW-0812">Transmembrane</keyword>
<gene>
    <name evidence="2" type="ORF">RDWZM_008000</name>
</gene>
<reference evidence="2" key="1">
    <citation type="submission" date="2022-12" db="EMBL/GenBank/DDBJ databases">
        <title>Genome assemblies of Blomia tropicalis.</title>
        <authorList>
            <person name="Cui Y."/>
        </authorList>
    </citation>
    <scope>NUCLEOTIDE SEQUENCE</scope>
    <source>
        <tissue evidence="2">Adult mites</tissue>
    </source>
</reference>
<keyword evidence="3" id="KW-1185">Reference proteome</keyword>
<organism evidence="2 3">
    <name type="scientific">Blomia tropicalis</name>
    <name type="common">Mite</name>
    <dbReference type="NCBI Taxonomy" id="40697"/>
    <lineage>
        <taxon>Eukaryota</taxon>
        <taxon>Metazoa</taxon>
        <taxon>Ecdysozoa</taxon>
        <taxon>Arthropoda</taxon>
        <taxon>Chelicerata</taxon>
        <taxon>Arachnida</taxon>
        <taxon>Acari</taxon>
        <taxon>Acariformes</taxon>
        <taxon>Sarcoptiformes</taxon>
        <taxon>Astigmata</taxon>
        <taxon>Glycyphagoidea</taxon>
        <taxon>Echimyopodidae</taxon>
        <taxon>Blomia</taxon>
    </lineage>
</organism>